<feature type="region of interest" description="Disordered" evidence="2">
    <location>
        <begin position="143"/>
        <end position="169"/>
    </location>
</feature>
<feature type="chain" id="PRO_5046425210" evidence="3">
    <location>
        <begin position="22"/>
        <end position="543"/>
    </location>
</feature>
<comment type="caution">
    <text evidence="6">The sequence shown here is derived from an EMBL/GenBank/DDBJ whole genome shotgun (WGS) entry which is preliminary data.</text>
</comment>
<dbReference type="EMBL" id="JAGGKG010000017">
    <property type="protein sequence ID" value="MBP1906608.1"/>
    <property type="molecule type" value="Genomic_DNA"/>
</dbReference>
<feature type="compositionally biased region" description="Low complexity" evidence="2">
    <location>
        <begin position="143"/>
        <end position="158"/>
    </location>
</feature>
<dbReference type="InterPro" id="IPR036582">
    <property type="entry name" value="Mao_N_sf"/>
</dbReference>
<evidence type="ECO:0000313" key="6">
    <source>
        <dbReference type="EMBL" id="MBP1906608.1"/>
    </source>
</evidence>
<sequence>MRVKKWLVPLLAFIMVWQAAATVQASSNKEIQIFLDGKSLVSDTAPYIKPAEKITMVPARIISEGIGATITPTNKNITIQKDSNIIVLTPKANTAVVNGKEVALDVSVEFVNGRTMLPLRFVSEELGLEVAWNGNDKIITLTSNVGGNDGQNNSGNGSQTKPPATVSGVKPVSEVGVRGVWISTVFNIDWPSQAASGNEEKQKNEYIALLDKLAQSGINTVFVQVRPSADSIYPSTIVPWSNVLTGTPGKDPGYDPLQFIIDETHKRGMEFHAWFNPFRASTGSDTSKLTNDHVVNAHPEWIVKYGGKSYINPGIPEARQHIIEAVMEVVNNYNIDGVHMDDYFYPSGETKSNTFGDDSTYAMYNDKNIRNKGDWRRDNISTFVQQLGQKIHAVKPSISYGVSPFGVWRNKASDPLGSDTKAGMSAYDSTYADVRLWIKNEWIDYVIPQVYWSLSRSEVRYDVITNWWADQVKGTNVKLYIGHAAYKLGTPEIGWNTAQEIINELYYNERLPEVKGSVFFSAKDLMRNTLGLLPLLQSYYESK</sequence>
<dbReference type="Proteomes" id="UP001519272">
    <property type="component" value="Unassembled WGS sequence"/>
</dbReference>
<feature type="domain" description="Glycosyl hydrolase-like 10" evidence="4">
    <location>
        <begin position="177"/>
        <end position="491"/>
    </location>
</feature>
<evidence type="ECO:0000256" key="2">
    <source>
        <dbReference type="SAM" id="MobiDB-lite"/>
    </source>
</evidence>
<dbReference type="SUPFAM" id="SSF51445">
    <property type="entry name" value="(Trans)glycosidases"/>
    <property type="match status" value="1"/>
</dbReference>
<dbReference type="Gene3D" id="3.30.457.10">
    <property type="entry name" value="Copper amine oxidase-like, N-terminal domain"/>
    <property type="match status" value="1"/>
</dbReference>
<dbReference type="InterPro" id="IPR012854">
    <property type="entry name" value="Cu_amine_oxidase-like_N"/>
</dbReference>
<dbReference type="PANTHER" id="PTHR43405">
    <property type="entry name" value="GLYCOSYL HYDROLASE DIGH"/>
    <property type="match status" value="1"/>
</dbReference>
<dbReference type="RefSeq" id="WP_210090209.1">
    <property type="nucleotide sequence ID" value="NZ_JAGGKG010000017.1"/>
</dbReference>
<keyword evidence="1 3" id="KW-0732">Signal</keyword>
<evidence type="ECO:0000256" key="1">
    <source>
        <dbReference type="ARBA" id="ARBA00022729"/>
    </source>
</evidence>
<keyword evidence="7" id="KW-1185">Reference proteome</keyword>
<protein>
    <submittedName>
        <fullName evidence="6">Uncharacterized lipoprotein YddW (UPF0748 family)</fullName>
    </submittedName>
</protein>
<gene>
    <name evidence="6" type="ORF">J2Z32_003272</name>
</gene>
<dbReference type="Pfam" id="PF02638">
    <property type="entry name" value="GHL10"/>
    <property type="match status" value="1"/>
</dbReference>
<evidence type="ECO:0000313" key="7">
    <source>
        <dbReference type="Proteomes" id="UP001519272"/>
    </source>
</evidence>
<feature type="signal peptide" evidence="3">
    <location>
        <begin position="1"/>
        <end position="21"/>
    </location>
</feature>
<proteinExistence type="predicted"/>
<reference evidence="6 7" key="1">
    <citation type="submission" date="2021-03" db="EMBL/GenBank/DDBJ databases">
        <title>Genomic Encyclopedia of Type Strains, Phase IV (KMG-IV): sequencing the most valuable type-strain genomes for metagenomic binning, comparative biology and taxonomic classification.</title>
        <authorList>
            <person name="Goeker M."/>
        </authorList>
    </citation>
    <scope>NUCLEOTIDE SEQUENCE [LARGE SCALE GENOMIC DNA]</scope>
    <source>
        <strain evidence="6 7">DSM 14349</strain>
    </source>
</reference>
<dbReference type="PANTHER" id="PTHR43405:SF1">
    <property type="entry name" value="GLYCOSYL HYDROLASE DIGH"/>
    <property type="match status" value="1"/>
</dbReference>
<evidence type="ECO:0000259" key="4">
    <source>
        <dbReference type="Pfam" id="PF02638"/>
    </source>
</evidence>
<dbReference type="InterPro" id="IPR003790">
    <property type="entry name" value="GHL10"/>
</dbReference>
<dbReference type="SUPFAM" id="SSF55383">
    <property type="entry name" value="Copper amine oxidase, domain N"/>
    <property type="match status" value="1"/>
</dbReference>
<feature type="domain" description="Copper amine oxidase-like N-terminal" evidence="5">
    <location>
        <begin position="35"/>
        <end position="140"/>
    </location>
</feature>
<name>A0ABS4FVK8_9BACL</name>
<evidence type="ECO:0000256" key="3">
    <source>
        <dbReference type="SAM" id="SignalP"/>
    </source>
</evidence>
<accession>A0ABS4FVK8</accession>
<keyword evidence="6" id="KW-0449">Lipoprotein</keyword>
<dbReference type="InterPro" id="IPR052177">
    <property type="entry name" value="Divisome_Glycosyl_Hydrolase"/>
</dbReference>
<dbReference type="InterPro" id="IPR017853">
    <property type="entry name" value="GH"/>
</dbReference>
<organism evidence="6 7">
    <name type="scientific">Paenibacillus turicensis</name>
    <dbReference type="NCBI Taxonomy" id="160487"/>
    <lineage>
        <taxon>Bacteria</taxon>
        <taxon>Bacillati</taxon>
        <taxon>Bacillota</taxon>
        <taxon>Bacilli</taxon>
        <taxon>Bacillales</taxon>
        <taxon>Paenibacillaceae</taxon>
        <taxon>Paenibacillus</taxon>
    </lineage>
</organism>
<evidence type="ECO:0000259" key="5">
    <source>
        <dbReference type="Pfam" id="PF07833"/>
    </source>
</evidence>
<dbReference type="Pfam" id="PF07833">
    <property type="entry name" value="Cu_amine_oxidN1"/>
    <property type="match status" value="1"/>
</dbReference>
<dbReference type="Gene3D" id="3.20.20.80">
    <property type="entry name" value="Glycosidases"/>
    <property type="match status" value="1"/>
</dbReference>